<dbReference type="Proteomes" id="UP001305414">
    <property type="component" value="Unassembled WGS sequence"/>
</dbReference>
<feature type="region of interest" description="Disordered" evidence="1">
    <location>
        <begin position="417"/>
        <end position="449"/>
    </location>
</feature>
<dbReference type="InterPro" id="IPR000073">
    <property type="entry name" value="AB_hydrolase_1"/>
</dbReference>
<dbReference type="InterPro" id="IPR029058">
    <property type="entry name" value="AB_hydrolase_fold"/>
</dbReference>
<evidence type="ECO:0000256" key="1">
    <source>
        <dbReference type="SAM" id="MobiDB-lite"/>
    </source>
</evidence>
<gene>
    <name evidence="3" type="ORF">RRF57_001964</name>
</gene>
<proteinExistence type="predicted"/>
<feature type="compositionally biased region" description="Low complexity" evidence="1">
    <location>
        <begin position="242"/>
        <end position="256"/>
    </location>
</feature>
<feature type="compositionally biased region" description="Basic and acidic residues" evidence="1">
    <location>
        <begin position="426"/>
        <end position="449"/>
    </location>
</feature>
<feature type="region of interest" description="Disordered" evidence="1">
    <location>
        <begin position="234"/>
        <end position="263"/>
    </location>
</feature>
<dbReference type="SUPFAM" id="SSF53474">
    <property type="entry name" value="alpha/beta-Hydrolases"/>
    <property type="match status" value="1"/>
</dbReference>
<comment type="caution">
    <text evidence="3">The sequence shown here is derived from an EMBL/GenBank/DDBJ whole genome shotgun (WGS) entry which is preliminary data.</text>
</comment>
<reference evidence="3 4" key="1">
    <citation type="submission" date="2023-10" db="EMBL/GenBank/DDBJ databases">
        <title>Draft genome sequence of Xylaria bambusicola isolate GMP-LS, the root and basal stem rot pathogen of sugarcane in Indonesia.</title>
        <authorList>
            <person name="Selvaraj P."/>
            <person name="Muralishankar V."/>
            <person name="Muruganantham S."/>
            <person name="Sp S."/>
            <person name="Haryani S."/>
            <person name="Lau K.J.X."/>
            <person name="Naqvi N.I."/>
        </authorList>
    </citation>
    <scope>NUCLEOTIDE SEQUENCE [LARGE SCALE GENOMIC DNA]</scope>
    <source>
        <strain evidence="3">GMP-LS</strain>
    </source>
</reference>
<evidence type="ECO:0000259" key="2">
    <source>
        <dbReference type="Pfam" id="PF12697"/>
    </source>
</evidence>
<feature type="domain" description="AB hydrolase-1" evidence="2">
    <location>
        <begin position="59"/>
        <end position="399"/>
    </location>
</feature>
<protein>
    <recommendedName>
        <fullName evidence="2">AB hydrolase-1 domain-containing protein</fullName>
    </recommendedName>
</protein>
<dbReference type="Pfam" id="PF12697">
    <property type="entry name" value="Abhydrolase_6"/>
    <property type="match status" value="1"/>
</dbReference>
<sequence>MASFPFHIKEHVVPGQHVREWARATSRSQDDVINLHVKQYIPKDNPSPQPGDVTIIGAHANGFPKELYEALWEDLHTRSKANGFRIRGIWIADVSNQGWSFQLNEDKLGNDPSWHDHSRDLLHMTNVFRAEMPRPIVGVGHSFGANILTHLSLLHPRLLTTLVLLDPTIVIFDPAKNSGPGSSRARASAWRREIWPSRQAAVESFQRSPFYRSWDPRVLKAWIENSVRDMPTSLFPELPADSSSSKTGSDSHSSNSTNPGVTLRTPKHQEVFTFFRPLWPYITSESPSSSPPHNVLKSAVPDYDPSESSALAPGPTPYAFYRSEGGIVLKALPSVRPSALFVHGTASEISKPDIRALRLSTCGVGPGGSGGAKAGRVAEVVMEGKGHLFPMECPDETAAHAARWIGAEMARWREEQSEYESWTKLPTREKTTMSQEFMDRVGRQEKPKL</sequence>
<dbReference type="AlphaFoldDB" id="A0AAN7UI20"/>
<keyword evidence="4" id="KW-1185">Reference proteome</keyword>
<organism evidence="3 4">
    <name type="scientific">Xylaria bambusicola</name>
    <dbReference type="NCBI Taxonomy" id="326684"/>
    <lineage>
        <taxon>Eukaryota</taxon>
        <taxon>Fungi</taxon>
        <taxon>Dikarya</taxon>
        <taxon>Ascomycota</taxon>
        <taxon>Pezizomycotina</taxon>
        <taxon>Sordariomycetes</taxon>
        <taxon>Xylariomycetidae</taxon>
        <taxon>Xylariales</taxon>
        <taxon>Xylariaceae</taxon>
        <taxon>Xylaria</taxon>
    </lineage>
</organism>
<dbReference type="Gene3D" id="3.40.50.1820">
    <property type="entry name" value="alpha/beta hydrolase"/>
    <property type="match status" value="1"/>
</dbReference>
<evidence type="ECO:0000313" key="4">
    <source>
        <dbReference type="Proteomes" id="UP001305414"/>
    </source>
</evidence>
<accession>A0AAN7UI20</accession>
<name>A0AAN7UI20_9PEZI</name>
<evidence type="ECO:0000313" key="3">
    <source>
        <dbReference type="EMBL" id="KAK5626249.1"/>
    </source>
</evidence>
<dbReference type="EMBL" id="JAWHQM010000003">
    <property type="protein sequence ID" value="KAK5626249.1"/>
    <property type="molecule type" value="Genomic_DNA"/>
</dbReference>